<dbReference type="InterPro" id="IPR013083">
    <property type="entry name" value="Znf_RING/FYVE/PHD"/>
</dbReference>
<sequence>MMEQASSSGVKKLRVDVPGGVSGEVKKKMKMEEAGKLAAVDGATTEEVDVKIIISKLHCPLCSFPLKPPIFQCDAGHLACSACSGLLFDNRCYDCDCTGSYGRNPALEDLLRSIRITCPYDAYGCRATIAYCDSRDHRRACPCAPCSCPERERGGCRFVGSPPMLLDHIAAAHEHPGSGPAVVVVRYGQESRLALTAARRWHALVGEEDRALFLVSLSAPCSDDTAVSLVCVRANGGGGTAARYTCKLALELPGAGGGEEEEEEEDGGGVVVMEFKVRSSALPGGTPAMDQRAFLGLHQKLQPGDTLTLTVRIDRLIQPVGAAAAGESTAT</sequence>
<comment type="pathway">
    <text evidence="2">Protein modification; protein ubiquitination.</text>
</comment>
<evidence type="ECO:0000256" key="10">
    <source>
        <dbReference type="ARBA" id="ARBA00024004"/>
    </source>
</evidence>
<dbReference type="PROSITE" id="PS51081">
    <property type="entry name" value="ZF_SIAH"/>
    <property type="match status" value="1"/>
</dbReference>
<dbReference type="InterPro" id="IPR013010">
    <property type="entry name" value="Znf_SIAH"/>
</dbReference>
<dbReference type="InterPro" id="IPR049548">
    <property type="entry name" value="Sina-like_RING"/>
</dbReference>
<name>A0ABC8ZCH4_9POAL</name>
<dbReference type="SUPFAM" id="SSF49599">
    <property type="entry name" value="TRAF domain-like"/>
    <property type="match status" value="1"/>
</dbReference>
<dbReference type="Proteomes" id="UP001497457">
    <property type="component" value="Chromosome 18b"/>
</dbReference>
<evidence type="ECO:0000256" key="5">
    <source>
        <dbReference type="ARBA" id="ARBA00022679"/>
    </source>
</evidence>
<organism evidence="13 14">
    <name type="scientific">Urochloa decumbens</name>
    <dbReference type="NCBI Taxonomy" id="240449"/>
    <lineage>
        <taxon>Eukaryota</taxon>
        <taxon>Viridiplantae</taxon>
        <taxon>Streptophyta</taxon>
        <taxon>Embryophyta</taxon>
        <taxon>Tracheophyta</taxon>
        <taxon>Spermatophyta</taxon>
        <taxon>Magnoliopsida</taxon>
        <taxon>Liliopsida</taxon>
        <taxon>Poales</taxon>
        <taxon>Poaceae</taxon>
        <taxon>PACMAD clade</taxon>
        <taxon>Panicoideae</taxon>
        <taxon>Panicodae</taxon>
        <taxon>Paniceae</taxon>
        <taxon>Melinidinae</taxon>
        <taxon>Urochloa</taxon>
    </lineage>
</organism>
<reference evidence="14" key="1">
    <citation type="submission" date="2024-06" db="EMBL/GenBank/DDBJ databases">
        <authorList>
            <person name="Ryan C."/>
        </authorList>
    </citation>
    <scope>NUCLEOTIDE SEQUENCE [LARGE SCALE GENOMIC DNA]</scope>
</reference>
<keyword evidence="5" id="KW-0808">Transferase</keyword>
<keyword evidence="9" id="KW-0862">Zinc</keyword>
<evidence type="ECO:0000313" key="13">
    <source>
        <dbReference type="EMBL" id="CAL4957841.1"/>
    </source>
</evidence>
<evidence type="ECO:0000256" key="8">
    <source>
        <dbReference type="ARBA" id="ARBA00022786"/>
    </source>
</evidence>
<dbReference type="PANTHER" id="PTHR46632">
    <property type="entry name" value="E3 UBIQUITIN-PROTEIN LIGASE SINA-LIKE 4"/>
    <property type="match status" value="1"/>
</dbReference>
<keyword evidence="6" id="KW-0479">Metal-binding</keyword>
<dbReference type="Pfam" id="PF21362">
    <property type="entry name" value="Sina_RING"/>
    <property type="match status" value="1"/>
</dbReference>
<reference evidence="13 14" key="2">
    <citation type="submission" date="2024-10" db="EMBL/GenBank/DDBJ databases">
        <authorList>
            <person name="Ryan C."/>
        </authorList>
    </citation>
    <scope>NUCLEOTIDE SEQUENCE [LARGE SCALE GENOMIC DNA]</scope>
</reference>
<evidence type="ECO:0000256" key="2">
    <source>
        <dbReference type="ARBA" id="ARBA00004906"/>
    </source>
</evidence>
<evidence type="ECO:0000259" key="12">
    <source>
        <dbReference type="PROSITE" id="PS51081"/>
    </source>
</evidence>
<evidence type="ECO:0000256" key="9">
    <source>
        <dbReference type="ARBA" id="ARBA00022833"/>
    </source>
</evidence>
<dbReference type="InterPro" id="IPR044286">
    <property type="entry name" value="SINL_plant"/>
</dbReference>
<keyword evidence="7 11" id="KW-0863">Zinc-finger</keyword>
<dbReference type="EC" id="2.3.2.27" evidence="4"/>
<comment type="function">
    <text evidence="10">E3 ubiquitin-protein ligase that mediates ubiquitination and subsequent proteasomal degradation of target proteins. E3 ubiquitin ligases accept ubiquitin from an E2 ubiquitin-conjugating enzyme in the form of a thioester and then directly transfers the ubiquitin to targeted substrates. It probably triggers the ubiquitin-mediated degradation of different substrates.</text>
</comment>
<protein>
    <recommendedName>
        <fullName evidence="4">RING-type E3 ubiquitin transferase</fullName>
        <ecNumber evidence="4">2.3.2.27</ecNumber>
    </recommendedName>
</protein>
<evidence type="ECO:0000256" key="11">
    <source>
        <dbReference type="PROSITE-ProRule" id="PRU00455"/>
    </source>
</evidence>
<evidence type="ECO:0000256" key="1">
    <source>
        <dbReference type="ARBA" id="ARBA00000900"/>
    </source>
</evidence>
<dbReference type="GO" id="GO:0008270">
    <property type="term" value="F:zinc ion binding"/>
    <property type="evidence" value="ECO:0007669"/>
    <property type="project" value="UniProtKB-KW"/>
</dbReference>
<dbReference type="Gene3D" id="3.30.40.10">
    <property type="entry name" value="Zinc/RING finger domain, C3HC4 (zinc finger)"/>
    <property type="match status" value="1"/>
</dbReference>
<proteinExistence type="inferred from homology"/>
<evidence type="ECO:0000256" key="3">
    <source>
        <dbReference type="ARBA" id="ARBA00009119"/>
    </source>
</evidence>
<dbReference type="Pfam" id="PF21361">
    <property type="entry name" value="Sina_ZnF"/>
    <property type="match status" value="1"/>
</dbReference>
<evidence type="ECO:0000256" key="7">
    <source>
        <dbReference type="ARBA" id="ARBA00022771"/>
    </source>
</evidence>
<dbReference type="PANTHER" id="PTHR46632:SF9">
    <property type="entry name" value="RING-TYPE E3 UBIQUITIN TRANSFERASE"/>
    <property type="match status" value="1"/>
</dbReference>
<keyword evidence="14" id="KW-1185">Reference proteome</keyword>
<feature type="domain" description="SIAH-type" evidence="12">
    <location>
        <begin position="113"/>
        <end position="174"/>
    </location>
</feature>
<accession>A0ABC8ZCH4</accession>
<evidence type="ECO:0000256" key="6">
    <source>
        <dbReference type="ARBA" id="ARBA00022723"/>
    </source>
</evidence>
<comment type="catalytic activity">
    <reaction evidence="1">
        <text>S-ubiquitinyl-[E2 ubiquitin-conjugating enzyme]-L-cysteine + [acceptor protein]-L-lysine = [E2 ubiquitin-conjugating enzyme]-L-cysteine + N(6)-ubiquitinyl-[acceptor protein]-L-lysine.</text>
        <dbReference type="EC" id="2.3.2.27"/>
    </reaction>
</comment>
<dbReference type="AlphaFoldDB" id="A0ABC8ZCH4"/>
<gene>
    <name evidence="13" type="ORF">URODEC1_LOCUS42774</name>
</gene>
<dbReference type="EMBL" id="OZ075128">
    <property type="protein sequence ID" value="CAL4957841.1"/>
    <property type="molecule type" value="Genomic_DNA"/>
</dbReference>
<dbReference type="GO" id="GO:0061630">
    <property type="term" value="F:ubiquitin protein ligase activity"/>
    <property type="evidence" value="ECO:0007669"/>
    <property type="project" value="UniProtKB-EC"/>
</dbReference>
<evidence type="ECO:0000313" key="14">
    <source>
        <dbReference type="Proteomes" id="UP001497457"/>
    </source>
</evidence>
<evidence type="ECO:0000256" key="4">
    <source>
        <dbReference type="ARBA" id="ARBA00012483"/>
    </source>
</evidence>
<keyword evidence="8" id="KW-0833">Ubl conjugation pathway</keyword>
<comment type="similarity">
    <text evidence="3">Belongs to the SINA (Seven in absentia) family.</text>
</comment>